<name>R7RP69_9CLOT</name>
<evidence type="ECO:0000313" key="8">
    <source>
        <dbReference type="Proteomes" id="UP000014923"/>
    </source>
</evidence>
<evidence type="ECO:0000256" key="3">
    <source>
        <dbReference type="ARBA" id="ARBA00023204"/>
    </source>
</evidence>
<dbReference type="NCBIfam" id="TIGR00585">
    <property type="entry name" value="mutl"/>
    <property type="match status" value="1"/>
</dbReference>
<evidence type="ECO:0000313" key="7">
    <source>
        <dbReference type="EMBL" id="CDF57987.1"/>
    </source>
</evidence>
<dbReference type="SUPFAM" id="SSF118116">
    <property type="entry name" value="DNA mismatch repair protein MutL"/>
    <property type="match status" value="1"/>
</dbReference>
<dbReference type="GO" id="GO:0030983">
    <property type="term" value="F:mismatched DNA binding"/>
    <property type="evidence" value="ECO:0007669"/>
    <property type="project" value="InterPro"/>
</dbReference>
<feature type="domain" description="DNA mismatch repair protein S5" evidence="6">
    <location>
        <begin position="209"/>
        <end position="327"/>
    </location>
</feature>
<sequence>MGEINVLSNDLINKIAAGEVIERPSSIVKELVENSIDAGATEITIEIENGGITYIKVSDNGKGIHEDDIEKAFMRHATSKIKNEQDLFKITSLGFRGEALASIAAISKVELTTKTKDVEYGVKVNIENGTIKNKSYSGATTGTSITVRDIFYNVPARLKFLKSPSREQSYITEIVENLALSNPQISFKYITNKKLVFVTKGDGNLKNVIYVIYGKNIYENLIEVNCSKETITLKGFIGNSKIEKNNRNYQSIFVNGRYIKNKTITAAIENAYKSMLSINKFPFFIINLFINPELIDVNVHPTKAEIKFSDEQKVFKEVYTCIKECIINKDYIPSFKLDNYQIIKNINDNEDTKKELSFEQFYYKSTTEENNSIFYENIDNNYNVAYFEENSLLNNLNRESEIEQTKIHLDDKNILKKQYVDQENTQKINYNDTYLLEETNVIPNNLPIMTIVGQIHFTYIITETSDGFYLIDQHAAHERILYEKYLNEFTNGKILKQILLTPIILEFSLSTKEKLFQHKELLYKLGFEFEDFGGNSISLRSVPNNYTYKNYKQLLEEILQNIENDLDIKSNSIDKLIYTMACKNAIKAGDKLNFKEIENLIKELDKCKNPYTCPHGRPTMIKFDYIDIEKKFKRIM</sequence>
<dbReference type="Gene3D" id="3.30.1370.100">
    <property type="entry name" value="MutL, C-terminal domain, regulatory subdomain"/>
    <property type="match status" value="1"/>
</dbReference>
<keyword evidence="8" id="KW-1185">Reference proteome</keyword>
<dbReference type="InterPro" id="IPR036890">
    <property type="entry name" value="HATPase_C_sf"/>
</dbReference>
<dbReference type="PROSITE" id="PS00058">
    <property type="entry name" value="DNA_MISMATCH_REPAIR_1"/>
    <property type="match status" value="1"/>
</dbReference>
<dbReference type="Pfam" id="PF08676">
    <property type="entry name" value="MutL_C"/>
    <property type="match status" value="1"/>
</dbReference>
<dbReference type="EMBL" id="CAVN010000092">
    <property type="protein sequence ID" value="CDF57987.1"/>
    <property type="molecule type" value="Genomic_DNA"/>
</dbReference>
<dbReference type="RefSeq" id="WP_018661650.1">
    <property type="nucleotide sequence ID" value="NZ_HF952018.1"/>
</dbReference>
<dbReference type="SUPFAM" id="SSF54211">
    <property type="entry name" value="Ribosomal protein S5 domain 2-like"/>
    <property type="match status" value="1"/>
</dbReference>
<proteinExistence type="inferred from homology"/>
<dbReference type="GO" id="GO:0006298">
    <property type="term" value="P:mismatch repair"/>
    <property type="evidence" value="ECO:0007669"/>
    <property type="project" value="UniProtKB-UniRule"/>
</dbReference>
<evidence type="ECO:0000256" key="2">
    <source>
        <dbReference type="ARBA" id="ARBA00022763"/>
    </source>
</evidence>
<evidence type="ECO:0000259" key="6">
    <source>
        <dbReference type="SMART" id="SM01340"/>
    </source>
</evidence>
<dbReference type="eggNOG" id="COG0323">
    <property type="taxonomic scope" value="Bacteria"/>
</dbReference>
<dbReference type="InterPro" id="IPR038973">
    <property type="entry name" value="MutL/Mlh/Pms-like"/>
</dbReference>
<dbReference type="GO" id="GO:0032300">
    <property type="term" value="C:mismatch repair complex"/>
    <property type="evidence" value="ECO:0007669"/>
    <property type="project" value="InterPro"/>
</dbReference>
<dbReference type="InterPro" id="IPR020568">
    <property type="entry name" value="Ribosomal_Su5_D2-typ_SF"/>
</dbReference>
<dbReference type="Gene3D" id="3.30.230.10">
    <property type="match status" value="1"/>
</dbReference>
<dbReference type="PANTHER" id="PTHR10073">
    <property type="entry name" value="DNA MISMATCH REPAIR PROTEIN MLH, PMS, MUTL"/>
    <property type="match status" value="1"/>
</dbReference>
<evidence type="ECO:0000256" key="1">
    <source>
        <dbReference type="ARBA" id="ARBA00006082"/>
    </source>
</evidence>
<dbReference type="SUPFAM" id="SSF55874">
    <property type="entry name" value="ATPase domain of HSP90 chaperone/DNA topoisomerase II/histidine kinase"/>
    <property type="match status" value="1"/>
</dbReference>
<accession>R7RP69</accession>
<keyword evidence="3 4" id="KW-0234">DNA repair</keyword>
<dbReference type="PANTHER" id="PTHR10073:SF12">
    <property type="entry name" value="DNA MISMATCH REPAIR PROTEIN MLH1"/>
    <property type="match status" value="1"/>
</dbReference>
<dbReference type="CDD" id="cd00782">
    <property type="entry name" value="MutL_Trans"/>
    <property type="match status" value="1"/>
</dbReference>
<evidence type="ECO:0000259" key="5">
    <source>
        <dbReference type="SMART" id="SM00853"/>
    </source>
</evidence>
<comment type="function">
    <text evidence="4">This protein is involved in the repair of mismatches in DNA. It is required for dam-dependent methyl-directed DNA mismatch repair. May act as a 'molecular matchmaker', a protein that promotes the formation of a stable complex between two or more DNA-binding proteins in an ATP-dependent manner without itself being part of a final effector complex.</text>
</comment>
<dbReference type="Pfam" id="PF01119">
    <property type="entry name" value="DNA_mis_repair"/>
    <property type="match status" value="1"/>
</dbReference>
<dbReference type="Gene3D" id="3.30.1540.20">
    <property type="entry name" value="MutL, C-terminal domain, dimerisation subdomain"/>
    <property type="match status" value="1"/>
</dbReference>
<reference evidence="7" key="1">
    <citation type="submission" date="2013-03" db="EMBL/GenBank/DDBJ databases">
        <title>Draft genome sequence of the hydrogen-ethanol-producing anaerobic alkalithermophilic Caloramator celere.</title>
        <authorList>
            <person name="Ciranna A."/>
            <person name="Larjo A."/>
            <person name="Kivisto A."/>
            <person name="Santala V."/>
            <person name="Roos C."/>
            <person name="Karp M."/>
        </authorList>
    </citation>
    <scope>NUCLEOTIDE SEQUENCE [LARGE SCALE GENOMIC DNA]</scope>
    <source>
        <strain evidence="7">DSM 8682</strain>
    </source>
</reference>
<dbReference type="HAMAP" id="MF_00149">
    <property type="entry name" value="DNA_mis_repair"/>
    <property type="match status" value="1"/>
</dbReference>
<dbReference type="GO" id="GO:0016887">
    <property type="term" value="F:ATP hydrolysis activity"/>
    <property type="evidence" value="ECO:0007669"/>
    <property type="project" value="InterPro"/>
</dbReference>
<gene>
    <name evidence="4" type="primary">mutL</name>
    <name evidence="7" type="ORF">TCEL_01901</name>
</gene>
<dbReference type="GO" id="GO:0005524">
    <property type="term" value="F:ATP binding"/>
    <property type="evidence" value="ECO:0007669"/>
    <property type="project" value="InterPro"/>
</dbReference>
<comment type="similarity">
    <text evidence="1 4">Belongs to the DNA mismatch repair MutL/HexB family.</text>
</comment>
<dbReference type="FunFam" id="3.30.565.10:FF:000003">
    <property type="entry name" value="DNA mismatch repair endonuclease MutL"/>
    <property type="match status" value="1"/>
</dbReference>
<dbReference type="Pfam" id="PF13589">
    <property type="entry name" value="HATPase_c_3"/>
    <property type="match status" value="1"/>
</dbReference>
<dbReference type="InterPro" id="IPR014721">
    <property type="entry name" value="Ribsml_uS5_D2-typ_fold_subgr"/>
</dbReference>
<dbReference type="InterPro" id="IPR037198">
    <property type="entry name" value="MutL_C_sf"/>
</dbReference>
<dbReference type="SMART" id="SM01340">
    <property type="entry name" value="DNA_mis_repair"/>
    <property type="match status" value="1"/>
</dbReference>
<dbReference type="Proteomes" id="UP000014923">
    <property type="component" value="Unassembled WGS sequence"/>
</dbReference>
<dbReference type="AlphaFoldDB" id="R7RP69"/>
<dbReference type="InterPro" id="IPR042120">
    <property type="entry name" value="MutL_C_dimsub"/>
</dbReference>
<dbReference type="HOGENOM" id="CLU_004131_4_1_9"/>
<dbReference type="InterPro" id="IPR042121">
    <property type="entry name" value="MutL_C_regsub"/>
</dbReference>
<dbReference type="GO" id="GO:0140664">
    <property type="term" value="F:ATP-dependent DNA damage sensor activity"/>
    <property type="evidence" value="ECO:0007669"/>
    <property type="project" value="InterPro"/>
</dbReference>
<dbReference type="InterPro" id="IPR020667">
    <property type="entry name" value="DNA_mismatch_repair_MutL"/>
</dbReference>
<keyword evidence="2 4" id="KW-0227">DNA damage</keyword>
<evidence type="ECO:0000256" key="4">
    <source>
        <dbReference type="HAMAP-Rule" id="MF_00149"/>
    </source>
</evidence>
<dbReference type="InterPro" id="IPR013507">
    <property type="entry name" value="DNA_mismatch_S5_2-like"/>
</dbReference>
<dbReference type="InterPro" id="IPR002099">
    <property type="entry name" value="MutL/Mlh/PMS"/>
</dbReference>
<comment type="caution">
    <text evidence="7">The sequence shown here is derived from an EMBL/GenBank/DDBJ whole genome shotgun (WGS) entry which is preliminary data.</text>
</comment>
<dbReference type="InterPro" id="IPR014762">
    <property type="entry name" value="DNA_mismatch_repair_CS"/>
</dbReference>
<protein>
    <recommendedName>
        <fullName evidence="4">DNA mismatch repair protein MutL</fullName>
    </recommendedName>
</protein>
<dbReference type="Gene3D" id="3.30.565.10">
    <property type="entry name" value="Histidine kinase-like ATPase, C-terminal domain"/>
    <property type="match status" value="1"/>
</dbReference>
<dbReference type="CDD" id="cd16926">
    <property type="entry name" value="HATPase_MutL-MLH-PMS-like"/>
    <property type="match status" value="1"/>
</dbReference>
<dbReference type="InterPro" id="IPR014790">
    <property type="entry name" value="MutL_C"/>
</dbReference>
<dbReference type="OrthoDB" id="9763467at2"/>
<organism evidence="7 8">
    <name type="scientific">Thermobrachium celere DSM 8682</name>
    <dbReference type="NCBI Taxonomy" id="941824"/>
    <lineage>
        <taxon>Bacteria</taxon>
        <taxon>Bacillati</taxon>
        <taxon>Bacillota</taxon>
        <taxon>Clostridia</taxon>
        <taxon>Eubacteriales</taxon>
        <taxon>Clostridiaceae</taxon>
        <taxon>Thermobrachium</taxon>
    </lineage>
</organism>
<dbReference type="SMART" id="SM00853">
    <property type="entry name" value="MutL_C"/>
    <property type="match status" value="1"/>
</dbReference>
<feature type="domain" description="MutL C-terminal dimerisation" evidence="5">
    <location>
        <begin position="451"/>
        <end position="592"/>
    </location>
</feature>